<feature type="transmembrane region" description="Helical" evidence="1">
    <location>
        <begin position="129"/>
        <end position="152"/>
    </location>
</feature>
<keyword evidence="1" id="KW-0472">Membrane</keyword>
<keyword evidence="3" id="KW-1185">Reference proteome</keyword>
<gene>
    <name evidence="2" type="ORF">EIN_250230</name>
</gene>
<keyword evidence="1" id="KW-0812">Transmembrane</keyword>
<evidence type="ECO:0000256" key="1">
    <source>
        <dbReference type="SAM" id="Phobius"/>
    </source>
</evidence>
<dbReference type="OMA" id="SWAMANV"/>
<feature type="transmembrane region" description="Helical" evidence="1">
    <location>
        <begin position="86"/>
        <end position="108"/>
    </location>
</feature>
<sequence length="197" mass="21714">MGKFVVLPFVSSIFLLVSIGLTITSLPLSWAMANVQTTKQSYQFYLLHWTNDGCKDISTTGEELSTTRRFGYSDTYEFSKLAPSGIVAMTLLITSCVLSGITALYYLLHACGPTQKCLKSMKLNVGGRTWILLVFGIVSLAINIVGMILWLALFFANNISEWLAQSSPNPFIGFYIELGSIVVAAFGILIGMFWKHS</sequence>
<dbReference type="Proteomes" id="UP000014680">
    <property type="component" value="Unassembled WGS sequence"/>
</dbReference>
<protein>
    <recommendedName>
        <fullName evidence="4">Transmembrane protein</fullName>
    </recommendedName>
</protein>
<reference evidence="2 3" key="1">
    <citation type="submission" date="2012-10" db="EMBL/GenBank/DDBJ databases">
        <authorList>
            <person name="Zafar N."/>
            <person name="Inman J."/>
            <person name="Hall N."/>
            <person name="Lorenzi H."/>
            <person name="Caler E."/>
        </authorList>
    </citation>
    <scope>NUCLEOTIDE SEQUENCE [LARGE SCALE GENOMIC DNA]</scope>
    <source>
        <strain evidence="2 3">IP1</strain>
    </source>
</reference>
<dbReference type="RefSeq" id="XP_004261700.1">
    <property type="nucleotide sequence ID" value="XM_004261652.1"/>
</dbReference>
<evidence type="ECO:0000313" key="3">
    <source>
        <dbReference type="Proteomes" id="UP000014680"/>
    </source>
</evidence>
<evidence type="ECO:0008006" key="4">
    <source>
        <dbReference type="Google" id="ProtNLM"/>
    </source>
</evidence>
<dbReference type="KEGG" id="eiv:EIN_250230"/>
<dbReference type="VEuPathDB" id="AmoebaDB:EIN_250230"/>
<dbReference type="GeneID" id="14893926"/>
<keyword evidence="1" id="KW-1133">Transmembrane helix</keyword>
<accession>A0A0A1UGH9</accession>
<proteinExistence type="predicted"/>
<name>A0A0A1UGH9_ENTIV</name>
<organism evidence="2 3">
    <name type="scientific">Entamoeba invadens IP1</name>
    <dbReference type="NCBI Taxonomy" id="370355"/>
    <lineage>
        <taxon>Eukaryota</taxon>
        <taxon>Amoebozoa</taxon>
        <taxon>Evosea</taxon>
        <taxon>Archamoebae</taxon>
        <taxon>Mastigamoebida</taxon>
        <taxon>Entamoebidae</taxon>
        <taxon>Entamoeba</taxon>
    </lineage>
</organism>
<feature type="transmembrane region" description="Helical" evidence="1">
    <location>
        <begin position="172"/>
        <end position="194"/>
    </location>
</feature>
<dbReference type="OrthoDB" id="27280at2759"/>
<dbReference type="AlphaFoldDB" id="A0A0A1UGH9"/>
<dbReference type="EMBL" id="KB206169">
    <property type="protein sequence ID" value="ELP94929.1"/>
    <property type="molecule type" value="Genomic_DNA"/>
</dbReference>
<evidence type="ECO:0000313" key="2">
    <source>
        <dbReference type="EMBL" id="ELP94929.1"/>
    </source>
</evidence>